<dbReference type="Proteomes" id="UP000295788">
    <property type="component" value="Unassembled WGS sequence"/>
</dbReference>
<comment type="caution">
    <text evidence="2">The sequence shown here is derived from an EMBL/GenBank/DDBJ whole genome shotgun (WGS) entry which is preliminary data.</text>
</comment>
<evidence type="ECO:0000256" key="1">
    <source>
        <dbReference type="SAM" id="Phobius"/>
    </source>
</evidence>
<proteinExistence type="predicted"/>
<evidence type="ECO:0008006" key="4">
    <source>
        <dbReference type="Google" id="ProtNLM"/>
    </source>
</evidence>
<dbReference type="AlphaFoldDB" id="A0A4R3KK84"/>
<name>A0A4R3KK84_9BACI</name>
<dbReference type="EMBL" id="SMAB01000002">
    <property type="protein sequence ID" value="TCS84211.1"/>
    <property type="molecule type" value="Genomic_DNA"/>
</dbReference>
<evidence type="ECO:0000313" key="3">
    <source>
        <dbReference type="Proteomes" id="UP000295788"/>
    </source>
</evidence>
<protein>
    <recommendedName>
        <fullName evidence="4">DUF3899 domain-containing protein</fullName>
    </recommendedName>
</protein>
<feature type="transmembrane region" description="Helical" evidence="1">
    <location>
        <begin position="93"/>
        <end position="112"/>
    </location>
</feature>
<keyword evidence="3" id="KW-1185">Reference proteome</keyword>
<keyword evidence="1" id="KW-1133">Transmembrane helix</keyword>
<feature type="transmembrane region" description="Helical" evidence="1">
    <location>
        <begin position="12"/>
        <end position="30"/>
    </location>
</feature>
<evidence type="ECO:0000313" key="2">
    <source>
        <dbReference type="EMBL" id="TCS84211.1"/>
    </source>
</evidence>
<feature type="transmembrane region" description="Helical" evidence="1">
    <location>
        <begin position="42"/>
        <end position="64"/>
    </location>
</feature>
<sequence>MSKFKYFIKFGFYCLVIDLVVITAVLGYGFYNNWNYEKYQNIFFYIGMVIMAIDAFGLFGNYGIRADFDFQMGKTVMDKNDGKDDVDSTTESINFLFVSAVSGFFVFFIILMM</sequence>
<reference evidence="2 3" key="1">
    <citation type="submission" date="2019-03" db="EMBL/GenBank/DDBJ databases">
        <title>Genomic Encyclopedia of Type Strains, Phase IV (KMG-IV): sequencing the most valuable type-strain genomes for metagenomic binning, comparative biology and taxonomic classification.</title>
        <authorList>
            <person name="Goeker M."/>
        </authorList>
    </citation>
    <scope>NUCLEOTIDE SEQUENCE [LARGE SCALE GENOMIC DNA]</scope>
    <source>
        <strain evidence="2 3">DSM 23802</strain>
    </source>
</reference>
<gene>
    <name evidence="2" type="ORF">EDD72_102255</name>
</gene>
<accession>A0A4R3KK84</accession>
<keyword evidence="1" id="KW-0472">Membrane</keyword>
<organism evidence="2 3">
    <name type="scientific">Tepidibacillus fermentans</name>
    <dbReference type="NCBI Taxonomy" id="1281767"/>
    <lineage>
        <taxon>Bacteria</taxon>
        <taxon>Bacillati</taxon>
        <taxon>Bacillota</taxon>
        <taxon>Bacilli</taxon>
        <taxon>Bacillales</taxon>
        <taxon>Bacillaceae</taxon>
        <taxon>Tepidibacillus</taxon>
    </lineage>
</organism>
<keyword evidence="1" id="KW-0812">Transmembrane</keyword>